<dbReference type="PROSITE" id="PS50297">
    <property type="entry name" value="ANK_REP_REGION"/>
    <property type="match status" value="1"/>
</dbReference>
<keyword evidence="5" id="KW-1185">Reference proteome</keyword>
<dbReference type="PANTHER" id="PTHR24171">
    <property type="entry name" value="ANKYRIN REPEAT DOMAIN-CONTAINING PROTEIN 39-RELATED"/>
    <property type="match status" value="1"/>
</dbReference>
<organism evidence="4 5">
    <name type="scientific">Symbiodinium natans</name>
    <dbReference type="NCBI Taxonomy" id="878477"/>
    <lineage>
        <taxon>Eukaryota</taxon>
        <taxon>Sar</taxon>
        <taxon>Alveolata</taxon>
        <taxon>Dinophyceae</taxon>
        <taxon>Suessiales</taxon>
        <taxon>Symbiodiniaceae</taxon>
        <taxon>Symbiodinium</taxon>
    </lineage>
</organism>
<dbReference type="SUPFAM" id="SSF48403">
    <property type="entry name" value="Ankyrin repeat"/>
    <property type="match status" value="1"/>
</dbReference>
<dbReference type="Pfam" id="PF12796">
    <property type="entry name" value="Ank_2"/>
    <property type="match status" value="1"/>
</dbReference>
<feature type="repeat" description="ANK" evidence="3">
    <location>
        <begin position="151"/>
        <end position="183"/>
    </location>
</feature>
<name>A0A812LPB3_9DINO</name>
<reference evidence="4" key="1">
    <citation type="submission" date="2021-02" db="EMBL/GenBank/DDBJ databases">
        <authorList>
            <person name="Dougan E. K."/>
            <person name="Rhodes N."/>
            <person name="Thang M."/>
            <person name="Chan C."/>
        </authorList>
    </citation>
    <scope>NUCLEOTIDE SEQUENCE</scope>
</reference>
<feature type="repeat" description="ANK" evidence="3">
    <location>
        <begin position="115"/>
        <end position="147"/>
    </location>
</feature>
<protein>
    <submittedName>
        <fullName evidence="4">Ankrd17 protein</fullName>
    </submittedName>
</protein>
<dbReference type="Proteomes" id="UP000604046">
    <property type="component" value="Unassembled WGS sequence"/>
</dbReference>
<sequence length="258" mass="28907">MLQVHLGLSGEQVIDVPADDIAEYELTEGRRLKSYLQRKLFLQDVRLRLLKDESFDLDDYDKVEAPMRLHLIKQPRFLPASLEERDKLVFAAKMGFAWQVEEILARPQDPNLHSQGVTALGVACQEGWLDIATLLLKGGASRYMRSGPKCPAQTPLRLAYFSGHLSIMRLLLQAGSEDETLTGEESILIMAAKRGQMEILRMFLEIARKDDVSPEKLAAAARMARRADHFEIACQLMESGGENEAVLVGMPPEISDES</sequence>
<evidence type="ECO:0000256" key="2">
    <source>
        <dbReference type="ARBA" id="ARBA00023043"/>
    </source>
</evidence>
<evidence type="ECO:0000313" key="5">
    <source>
        <dbReference type="Proteomes" id="UP000604046"/>
    </source>
</evidence>
<dbReference type="OrthoDB" id="426293at2759"/>
<dbReference type="EMBL" id="CAJNDS010001169">
    <property type="protein sequence ID" value="CAE7250303.1"/>
    <property type="molecule type" value="Genomic_DNA"/>
</dbReference>
<gene>
    <name evidence="4" type="primary">Ankrd17</name>
    <name evidence="4" type="ORF">SNAT2548_LOCUS12273</name>
</gene>
<proteinExistence type="predicted"/>
<evidence type="ECO:0000256" key="3">
    <source>
        <dbReference type="PROSITE-ProRule" id="PRU00023"/>
    </source>
</evidence>
<keyword evidence="2 3" id="KW-0040">ANK repeat</keyword>
<dbReference type="InterPro" id="IPR002110">
    <property type="entry name" value="Ankyrin_rpt"/>
</dbReference>
<comment type="caution">
    <text evidence="4">The sequence shown here is derived from an EMBL/GenBank/DDBJ whole genome shotgun (WGS) entry which is preliminary data.</text>
</comment>
<dbReference type="SMART" id="SM00248">
    <property type="entry name" value="ANK"/>
    <property type="match status" value="3"/>
</dbReference>
<keyword evidence="1" id="KW-0677">Repeat</keyword>
<dbReference type="Gene3D" id="1.25.40.20">
    <property type="entry name" value="Ankyrin repeat-containing domain"/>
    <property type="match status" value="1"/>
</dbReference>
<dbReference type="InterPro" id="IPR036770">
    <property type="entry name" value="Ankyrin_rpt-contain_sf"/>
</dbReference>
<evidence type="ECO:0000256" key="1">
    <source>
        <dbReference type="ARBA" id="ARBA00022737"/>
    </source>
</evidence>
<accession>A0A812LPB3</accession>
<evidence type="ECO:0000313" key="4">
    <source>
        <dbReference type="EMBL" id="CAE7250303.1"/>
    </source>
</evidence>
<dbReference type="PROSITE" id="PS50088">
    <property type="entry name" value="ANK_REPEAT"/>
    <property type="match status" value="2"/>
</dbReference>
<dbReference type="AlphaFoldDB" id="A0A812LPB3"/>